<dbReference type="Proteomes" id="UP000681720">
    <property type="component" value="Unassembled WGS sequence"/>
</dbReference>
<dbReference type="AlphaFoldDB" id="A0A8S3ING3"/>
<evidence type="ECO:0000256" key="8">
    <source>
        <dbReference type="ARBA" id="ARBA00023286"/>
    </source>
</evidence>
<dbReference type="InterPro" id="IPR036734">
    <property type="entry name" value="Neur_chan_lig-bd_sf"/>
</dbReference>
<dbReference type="PRINTS" id="PR00254">
    <property type="entry name" value="NICOTINICR"/>
</dbReference>
<keyword evidence="1 11" id="KW-0813">Transport</keyword>
<name>A0A8S3ING3_9BILA</name>
<evidence type="ECO:0000256" key="9">
    <source>
        <dbReference type="ARBA" id="ARBA00023303"/>
    </source>
</evidence>
<dbReference type="GO" id="GO:0045211">
    <property type="term" value="C:postsynaptic membrane"/>
    <property type="evidence" value="ECO:0007669"/>
    <property type="project" value="InterPro"/>
</dbReference>
<comment type="similarity">
    <text evidence="11">Belongs to the ligand-gated ion channel (TC 1.A.9) family.</text>
</comment>
<evidence type="ECO:0000256" key="2">
    <source>
        <dbReference type="ARBA" id="ARBA00022475"/>
    </source>
</evidence>
<evidence type="ECO:0000256" key="10">
    <source>
        <dbReference type="ARBA" id="ARBA00034099"/>
    </source>
</evidence>
<dbReference type="Gene3D" id="2.70.170.10">
    <property type="entry name" value="Neurotransmitter-gated ion-channel ligand-binding domain"/>
    <property type="match status" value="1"/>
</dbReference>
<dbReference type="EMBL" id="CAJOBH010246546">
    <property type="protein sequence ID" value="CAF5126577.1"/>
    <property type="molecule type" value="Genomic_DNA"/>
</dbReference>
<feature type="non-terminal residue" evidence="14">
    <location>
        <position position="1"/>
    </location>
</feature>
<evidence type="ECO:0000259" key="12">
    <source>
        <dbReference type="Pfam" id="PF02931"/>
    </source>
</evidence>
<dbReference type="PROSITE" id="PS00236">
    <property type="entry name" value="NEUROTR_ION_CHANNEL"/>
    <property type="match status" value="1"/>
</dbReference>
<dbReference type="Proteomes" id="UP000681967">
    <property type="component" value="Unassembled WGS sequence"/>
</dbReference>
<evidence type="ECO:0000256" key="6">
    <source>
        <dbReference type="ARBA" id="ARBA00023136"/>
    </source>
</evidence>
<organism evidence="14 15">
    <name type="scientific">Rotaria magnacalcarata</name>
    <dbReference type="NCBI Taxonomy" id="392030"/>
    <lineage>
        <taxon>Eukaryota</taxon>
        <taxon>Metazoa</taxon>
        <taxon>Spiralia</taxon>
        <taxon>Gnathifera</taxon>
        <taxon>Rotifera</taxon>
        <taxon>Eurotatoria</taxon>
        <taxon>Bdelloidea</taxon>
        <taxon>Philodinida</taxon>
        <taxon>Philodinidae</taxon>
        <taxon>Rotaria</taxon>
    </lineage>
</organism>
<comment type="subcellular location">
    <subcellularLocation>
        <location evidence="10">Synaptic cell membrane</location>
        <topology evidence="10">Multi-pass membrane protein</topology>
    </subcellularLocation>
</comment>
<dbReference type="InterPro" id="IPR002394">
    <property type="entry name" value="Nicotinic_acetylcholine_rcpt"/>
</dbReference>
<protein>
    <recommendedName>
        <fullName evidence="12">Neurotransmitter-gated ion-channel ligand-binding domain-containing protein</fullName>
    </recommendedName>
</protein>
<evidence type="ECO:0000256" key="7">
    <source>
        <dbReference type="ARBA" id="ARBA00023170"/>
    </source>
</evidence>
<keyword evidence="2" id="KW-1003">Cell membrane</keyword>
<evidence type="ECO:0000313" key="13">
    <source>
        <dbReference type="EMBL" id="CAF5126577.1"/>
    </source>
</evidence>
<dbReference type="InterPro" id="IPR006202">
    <property type="entry name" value="Neur_chan_lig-bd"/>
</dbReference>
<evidence type="ECO:0000256" key="1">
    <source>
        <dbReference type="ARBA" id="ARBA00022448"/>
    </source>
</evidence>
<feature type="domain" description="Neurotransmitter-gated ion-channel ligand-binding" evidence="12">
    <location>
        <begin position="2"/>
        <end position="147"/>
    </location>
</feature>
<evidence type="ECO:0000313" key="15">
    <source>
        <dbReference type="Proteomes" id="UP000681720"/>
    </source>
</evidence>
<keyword evidence="4" id="KW-0770">Synapse</keyword>
<dbReference type="GO" id="GO:0004888">
    <property type="term" value="F:transmembrane signaling receptor activity"/>
    <property type="evidence" value="ECO:0007669"/>
    <property type="project" value="InterPro"/>
</dbReference>
<keyword evidence="7" id="KW-0675">Receptor</keyword>
<dbReference type="InterPro" id="IPR018000">
    <property type="entry name" value="Neurotransmitter_ion_chnl_CS"/>
</dbReference>
<evidence type="ECO:0000313" key="14">
    <source>
        <dbReference type="EMBL" id="CAF5204336.1"/>
    </source>
</evidence>
<keyword evidence="8" id="KW-1071">Ligand-gated ion channel</keyword>
<comment type="caution">
    <text evidence="14">The sequence shown here is derived from an EMBL/GenBank/DDBJ whole genome shotgun (WGS) entry which is preliminary data.</text>
</comment>
<accession>A0A8S3ING3</accession>
<reference evidence="14" key="1">
    <citation type="submission" date="2021-02" db="EMBL/GenBank/DDBJ databases">
        <authorList>
            <person name="Nowell W R."/>
        </authorList>
    </citation>
    <scope>NUCLEOTIDE SEQUENCE</scope>
</reference>
<keyword evidence="6" id="KW-0472">Membrane</keyword>
<dbReference type="PANTHER" id="PTHR18945">
    <property type="entry name" value="NEUROTRANSMITTER GATED ION CHANNEL"/>
    <property type="match status" value="1"/>
</dbReference>
<dbReference type="Pfam" id="PF02931">
    <property type="entry name" value="Neur_chan_LBD"/>
    <property type="match status" value="1"/>
</dbReference>
<keyword evidence="5 11" id="KW-0406">Ion transport</keyword>
<evidence type="ECO:0000256" key="3">
    <source>
        <dbReference type="ARBA" id="ARBA00022692"/>
    </source>
</evidence>
<dbReference type="GO" id="GO:0022848">
    <property type="term" value="F:acetylcholine-gated monoatomic cation-selective channel activity"/>
    <property type="evidence" value="ECO:0007669"/>
    <property type="project" value="InterPro"/>
</dbReference>
<keyword evidence="9 11" id="KW-0407">Ion channel</keyword>
<evidence type="ECO:0000256" key="4">
    <source>
        <dbReference type="ARBA" id="ARBA00023018"/>
    </source>
</evidence>
<evidence type="ECO:0000256" key="5">
    <source>
        <dbReference type="ARBA" id="ARBA00023065"/>
    </source>
</evidence>
<dbReference type="InterPro" id="IPR006201">
    <property type="entry name" value="Neur_channel"/>
</dbReference>
<dbReference type="SUPFAM" id="SSF63712">
    <property type="entry name" value="Nicotinic receptor ligand binding domain-like"/>
    <property type="match status" value="1"/>
</dbReference>
<evidence type="ECO:0000256" key="11">
    <source>
        <dbReference type="RuleBase" id="RU000687"/>
    </source>
</evidence>
<dbReference type="PRINTS" id="PR00252">
    <property type="entry name" value="NRIONCHANNEL"/>
</dbReference>
<proteinExistence type="inferred from homology"/>
<keyword evidence="3" id="KW-0812">Transmembrane</keyword>
<sequence length="154" mass="18014">ESQYNALITPVLNESGPLYVYFGLALTQIINVYEKEQIVKVNVWLQLRWYDYQMKWNPDRFGRLDSIRVPPDQIWTPDLVLFNNGDGNYEASFKCNIVISSDGNILWIPPAIYKLTCTINVEYFPFDEQTCELRFGTSGQTASQIRFGLYYRIF</sequence>
<dbReference type="FunFam" id="2.70.170.10:FF:000028">
    <property type="entry name" value="AcetylCholine Receptor"/>
    <property type="match status" value="1"/>
</dbReference>
<dbReference type="EMBL" id="CAJOBJ010348048">
    <property type="protein sequence ID" value="CAF5204336.1"/>
    <property type="molecule type" value="Genomic_DNA"/>
</dbReference>
<gene>
    <name evidence="13" type="ORF">BYL167_LOCUS67870</name>
    <name evidence="14" type="ORF">GIL414_LOCUS77622</name>
</gene>